<proteinExistence type="predicted"/>
<organism evidence="1 2">
    <name type="scientific">Sphaerodactylus townsendi</name>
    <dbReference type="NCBI Taxonomy" id="933632"/>
    <lineage>
        <taxon>Eukaryota</taxon>
        <taxon>Metazoa</taxon>
        <taxon>Chordata</taxon>
        <taxon>Craniata</taxon>
        <taxon>Vertebrata</taxon>
        <taxon>Euteleostomi</taxon>
        <taxon>Lepidosauria</taxon>
        <taxon>Squamata</taxon>
        <taxon>Bifurcata</taxon>
        <taxon>Gekkota</taxon>
        <taxon>Sphaerodactylidae</taxon>
        <taxon>Sphaerodactylus</taxon>
    </lineage>
</organism>
<evidence type="ECO:0000313" key="1">
    <source>
        <dbReference type="EMBL" id="KAH8010714.1"/>
    </source>
</evidence>
<sequence length="69" mass="7736">MKNDITLSWTDDHSIYGLRCSTGLGTDRRAIICCSRTVSQLSIISGPPDKQYQHLSYGDDSSTERPSHY</sequence>
<evidence type="ECO:0000313" key="2">
    <source>
        <dbReference type="Proteomes" id="UP000827872"/>
    </source>
</evidence>
<comment type="caution">
    <text evidence="1">The sequence shown here is derived from an EMBL/GenBank/DDBJ whole genome shotgun (WGS) entry which is preliminary data.</text>
</comment>
<keyword evidence="2" id="KW-1185">Reference proteome</keyword>
<dbReference type="Proteomes" id="UP000827872">
    <property type="component" value="Linkage Group LG11"/>
</dbReference>
<protein>
    <submittedName>
        <fullName evidence="1">Uncharacterized protein</fullName>
    </submittedName>
</protein>
<accession>A0ACB8FUT0</accession>
<name>A0ACB8FUT0_9SAUR</name>
<gene>
    <name evidence="1" type="ORF">K3G42_011559</name>
</gene>
<dbReference type="EMBL" id="CM037624">
    <property type="protein sequence ID" value="KAH8010714.1"/>
    <property type="molecule type" value="Genomic_DNA"/>
</dbReference>
<reference evidence="1" key="1">
    <citation type="submission" date="2021-08" db="EMBL/GenBank/DDBJ databases">
        <title>The first chromosome-level gecko genome reveals the dynamic sex chromosomes of Neotropical dwarf geckos (Sphaerodactylidae: Sphaerodactylus).</title>
        <authorList>
            <person name="Pinto B.J."/>
            <person name="Keating S.E."/>
            <person name="Gamble T."/>
        </authorList>
    </citation>
    <scope>NUCLEOTIDE SEQUENCE</scope>
    <source>
        <strain evidence="1">TG3544</strain>
    </source>
</reference>